<feature type="domain" description="Fibronectin type-II" evidence="11">
    <location>
        <begin position="594"/>
        <end position="640"/>
    </location>
</feature>
<protein>
    <recommendedName>
        <fullName evidence="11">Fibronectin type-II domain-containing protein</fullName>
    </recommendedName>
</protein>
<keyword evidence="5" id="KW-0472">Membrane</keyword>
<keyword evidence="7" id="KW-0325">Glycoprotein</keyword>
<feature type="chain" id="PRO_5032975044" description="Fibronectin type-II domain-containing protein" evidence="10">
    <location>
        <begin position="22"/>
        <end position="640"/>
    </location>
</feature>
<evidence type="ECO:0000256" key="6">
    <source>
        <dbReference type="ARBA" id="ARBA00023157"/>
    </source>
</evidence>
<evidence type="ECO:0000256" key="4">
    <source>
        <dbReference type="ARBA" id="ARBA00022737"/>
    </source>
</evidence>
<feature type="signal peptide" evidence="10">
    <location>
        <begin position="1"/>
        <end position="21"/>
    </location>
</feature>
<evidence type="ECO:0000256" key="1">
    <source>
        <dbReference type="ARBA" id="ARBA00004236"/>
    </source>
</evidence>
<comment type="caution">
    <text evidence="12">The sequence shown here is derived from an EMBL/GenBank/DDBJ whole genome shotgun (WGS) entry which is preliminary data.</text>
</comment>
<name>A0A836CX51_SHEEP</name>
<keyword evidence="4" id="KW-0677">Repeat</keyword>
<comment type="subcellular location">
    <subcellularLocation>
        <location evidence="1">Cell membrane</location>
    </subcellularLocation>
</comment>
<dbReference type="GO" id="GO:0007159">
    <property type="term" value="P:leukocyte cell-cell adhesion"/>
    <property type="evidence" value="ECO:0007669"/>
    <property type="project" value="TreeGrafter"/>
</dbReference>
<dbReference type="Pfam" id="PF00021">
    <property type="entry name" value="UPAR_LY6"/>
    <property type="match status" value="5"/>
</dbReference>
<dbReference type="GO" id="GO:0045217">
    <property type="term" value="P:cell-cell junction maintenance"/>
    <property type="evidence" value="ECO:0007669"/>
    <property type="project" value="TreeGrafter"/>
</dbReference>
<dbReference type="CDD" id="cd23624">
    <property type="entry name" value="TFP_LU_ECD_CD177_rpt3"/>
    <property type="match status" value="1"/>
</dbReference>
<feature type="compositionally biased region" description="Polar residues" evidence="9">
    <location>
        <begin position="556"/>
        <end position="566"/>
    </location>
</feature>
<evidence type="ECO:0000256" key="5">
    <source>
        <dbReference type="ARBA" id="ARBA00023136"/>
    </source>
</evidence>
<dbReference type="InterPro" id="IPR000562">
    <property type="entry name" value="FN_type2_dom"/>
</dbReference>
<dbReference type="AlphaFoldDB" id="A0A836CX51"/>
<dbReference type="InterPro" id="IPR036943">
    <property type="entry name" value="FN_type2_sf"/>
</dbReference>
<dbReference type="PROSITE" id="PS00023">
    <property type="entry name" value="FN2_1"/>
    <property type="match status" value="1"/>
</dbReference>
<dbReference type="InterPro" id="IPR045860">
    <property type="entry name" value="Snake_toxin-like_sf"/>
</dbReference>
<dbReference type="CDD" id="cd23623">
    <property type="entry name" value="TFP_LU_ECD_CD177_rpt1"/>
    <property type="match status" value="1"/>
</dbReference>
<evidence type="ECO:0000259" key="11">
    <source>
        <dbReference type="PROSITE" id="PS51092"/>
    </source>
</evidence>
<evidence type="ECO:0000313" key="12">
    <source>
        <dbReference type="EMBL" id="KAG5200846.1"/>
    </source>
</evidence>
<organism evidence="12 13">
    <name type="scientific">Ovis aries</name>
    <name type="common">Sheep</name>
    <dbReference type="NCBI Taxonomy" id="9940"/>
    <lineage>
        <taxon>Eukaryota</taxon>
        <taxon>Metazoa</taxon>
        <taxon>Chordata</taxon>
        <taxon>Craniata</taxon>
        <taxon>Vertebrata</taxon>
        <taxon>Euteleostomi</taxon>
        <taxon>Mammalia</taxon>
        <taxon>Eutheria</taxon>
        <taxon>Laurasiatheria</taxon>
        <taxon>Artiodactyla</taxon>
        <taxon>Ruminantia</taxon>
        <taxon>Pecora</taxon>
        <taxon>Bovidae</taxon>
        <taxon>Caprinae</taxon>
        <taxon>Ovis</taxon>
    </lineage>
</organism>
<dbReference type="PRINTS" id="PR00013">
    <property type="entry name" value="FNTYPEII"/>
</dbReference>
<keyword evidence="2" id="KW-1003">Cell membrane</keyword>
<accession>A0A836CX51</accession>
<dbReference type="GO" id="GO:0043315">
    <property type="term" value="P:positive regulation of neutrophil degranulation"/>
    <property type="evidence" value="ECO:0007669"/>
    <property type="project" value="TreeGrafter"/>
</dbReference>
<feature type="disulfide bond" evidence="8">
    <location>
        <begin position="599"/>
        <end position="625"/>
    </location>
</feature>
<dbReference type="SUPFAM" id="SSF57302">
    <property type="entry name" value="Snake toxin-like"/>
    <property type="match status" value="2"/>
</dbReference>
<evidence type="ECO:0000256" key="9">
    <source>
        <dbReference type="SAM" id="MobiDB-lite"/>
    </source>
</evidence>
<dbReference type="CDD" id="cd23622">
    <property type="entry name" value="TFP_LU_ECD_TEX101_rpt1"/>
    <property type="match status" value="1"/>
</dbReference>
<evidence type="ECO:0000256" key="7">
    <source>
        <dbReference type="ARBA" id="ARBA00023180"/>
    </source>
</evidence>
<sequence length="640" mass="68816">MSSALLLALLGITLPLPGVRALNCHWGIAETVRNVSEQPFQWKTSQQNCGEGLGCQETVIITQNEPLLYLLLIKGCTQAANQEARVTEHRAGPGLSITSYTRVCREDLCNDLSTSLPLWTPLPPTVPGSVRCPVCFSTEGCLSAPEVTCPAESSHCYNGVLHLTAEGGSTRLKVQGCISQAGCNLLNGTQEIGPISLRETCSPKGVLTCYRGIILQMSPNLSRDPVKWSTSREQQCNPGEVCQETLLLIDVGPRSILLGSKGCSQVRTQATSIHSRPPGVLVASYTRVCSSNYCNSAASSSVLINVLPRPAAPAPGHLQCPICLALGSCSQSSNVVTCPKGTSHCYKGEIFLQGGGLVSPVGIQGCVAHPSSTLLSRTKSIGVFDVTETLAQKLFCQKGTFTGIQEDPANTFNWTSEKVEACDNGALCQETILLVKTAGTKTAILATKSCSLDGTPAITYIRHAADPGLVAISYSNYCEDPFCNNREGLYDIWNIQETKEETKGTTGLRCPTCLAVGSCLNAPSLACPNDTDRCYQGKLQIAEDEPLPDVYDLPETPTTTPSYTIAGAQDQQLSEDYCIPPEEKKDTASGAETKDYAKCVFPFIYGNKSYQTCTKTGSVTRRYWCSLSPNFDEDRAWKYC</sequence>
<evidence type="ECO:0000256" key="10">
    <source>
        <dbReference type="SAM" id="SignalP"/>
    </source>
</evidence>
<dbReference type="SUPFAM" id="SSF57440">
    <property type="entry name" value="Kringle-like"/>
    <property type="match status" value="1"/>
</dbReference>
<dbReference type="GO" id="GO:0044853">
    <property type="term" value="C:plasma membrane raft"/>
    <property type="evidence" value="ECO:0007669"/>
    <property type="project" value="TreeGrafter"/>
</dbReference>
<evidence type="ECO:0000256" key="2">
    <source>
        <dbReference type="ARBA" id="ARBA00022475"/>
    </source>
</evidence>
<keyword evidence="6 8" id="KW-1015">Disulfide bond</keyword>
<evidence type="ECO:0000256" key="3">
    <source>
        <dbReference type="ARBA" id="ARBA00022729"/>
    </source>
</evidence>
<gene>
    <name evidence="12" type="ORF">JEQ12_005380</name>
</gene>
<dbReference type="Gene3D" id="2.10.10.10">
    <property type="entry name" value="Fibronectin, type II, collagen-binding"/>
    <property type="match status" value="1"/>
</dbReference>
<dbReference type="GO" id="GO:0098742">
    <property type="term" value="P:cell-cell adhesion via plasma-membrane adhesion molecules"/>
    <property type="evidence" value="ECO:0007669"/>
    <property type="project" value="TreeGrafter"/>
</dbReference>
<dbReference type="CDD" id="cd23637">
    <property type="entry name" value="TFP_LU_ECD_CD177_rpt4"/>
    <property type="match status" value="1"/>
</dbReference>
<evidence type="ECO:0000313" key="13">
    <source>
        <dbReference type="Proteomes" id="UP000664991"/>
    </source>
</evidence>
<dbReference type="EMBL" id="JAEMGP010000014">
    <property type="protein sequence ID" value="KAG5200846.1"/>
    <property type="molecule type" value="Genomic_DNA"/>
</dbReference>
<proteinExistence type="predicted"/>
<keyword evidence="3 10" id="KW-0732">Signal</keyword>
<dbReference type="FunFam" id="2.10.10.10:FF:000003">
    <property type="entry name" value="binder of sperm protein homolog 1"/>
    <property type="match status" value="1"/>
</dbReference>
<dbReference type="CDD" id="cd23636">
    <property type="entry name" value="TFP_LU_ECD_CD177_rpt2"/>
    <property type="match status" value="1"/>
</dbReference>
<reference evidence="12 13" key="1">
    <citation type="submission" date="2020-12" db="EMBL/GenBank/DDBJ databases">
        <title>De novo assembly of Tibetan sheep genome.</title>
        <authorList>
            <person name="Li X."/>
        </authorList>
    </citation>
    <scope>NUCLEOTIDE SEQUENCE [LARGE SCALE GENOMIC DNA]</scope>
    <source>
        <tissue evidence="12">Heart</tissue>
    </source>
</reference>
<evidence type="ECO:0000256" key="8">
    <source>
        <dbReference type="PROSITE-ProRule" id="PRU00479"/>
    </source>
</evidence>
<dbReference type="InterPro" id="IPR016054">
    <property type="entry name" value="LY6_UPA_recep-like"/>
</dbReference>
<dbReference type="SMART" id="SM00059">
    <property type="entry name" value="FN2"/>
    <property type="match status" value="1"/>
</dbReference>
<dbReference type="InterPro" id="IPR051899">
    <property type="entry name" value="Fert-Immune_med_protein"/>
</dbReference>
<dbReference type="PROSITE" id="PS51092">
    <property type="entry name" value="FN2_2"/>
    <property type="match status" value="1"/>
</dbReference>
<feature type="region of interest" description="Disordered" evidence="9">
    <location>
        <begin position="546"/>
        <end position="566"/>
    </location>
</feature>
<dbReference type="PANTHER" id="PTHR16529:SF8">
    <property type="entry name" value="CD177 ANTIGEN"/>
    <property type="match status" value="1"/>
</dbReference>
<feature type="disulfide bond" evidence="8">
    <location>
        <begin position="613"/>
        <end position="640"/>
    </location>
</feature>
<dbReference type="Pfam" id="PF00040">
    <property type="entry name" value="fn2"/>
    <property type="match status" value="1"/>
</dbReference>
<dbReference type="GO" id="GO:2001044">
    <property type="term" value="P:regulation of integrin-mediated signaling pathway"/>
    <property type="evidence" value="ECO:0007669"/>
    <property type="project" value="TreeGrafter"/>
</dbReference>
<dbReference type="PANTHER" id="PTHR16529">
    <property type="entry name" value="CD177 ANTIGEN"/>
    <property type="match status" value="1"/>
</dbReference>
<dbReference type="CDD" id="cd00062">
    <property type="entry name" value="FN2"/>
    <property type="match status" value="1"/>
</dbReference>
<dbReference type="Proteomes" id="UP000664991">
    <property type="component" value="Chromosome 14"/>
</dbReference>
<dbReference type="InterPro" id="IPR013806">
    <property type="entry name" value="Kringle-like"/>
</dbReference>